<evidence type="ECO:0000256" key="10">
    <source>
        <dbReference type="ARBA" id="ARBA00022833"/>
    </source>
</evidence>
<dbReference type="SMART" id="SM00490">
    <property type="entry name" value="HELICc"/>
    <property type="match status" value="1"/>
</dbReference>
<dbReference type="InterPro" id="IPR027417">
    <property type="entry name" value="P-loop_NTPase"/>
</dbReference>
<evidence type="ECO:0000256" key="15">
    <source>
        <dbReference type="ARBA" id="ARBA00023211"/>
    </source>
</evidence>
<dbReference type="PROSITE" id="PS50142">
    <property type="entry name" value="RNASE_3_2"/>
    <property type="match status" value="2"/>
</dbReference>
<dbReference type="InParanoid" id="A0A165H820"/>
<keyword evidence="15" id="KW-0464">Manganese</keyword>
<dbReference type="InterPro" id="IPR000999">
    <property type="entry name" value="RNase_III_dom"/>
</dbReference>
<evidence type="ECO:0000256" key="2">
    <source>
        <dbReference type="ARBA" id="ARBA00001946"/>
    </source>
</evidence>
<comment type="function">
    <text evidence="16">Dicer-like endonuclease involved in cleaving double-stranded RNA in the RNA interference (RNAi) pathway. Produces 21 to 25 bp dsRNAs (siRNAs) which target the selective destruction of homologous RNAs leading to sequence-specific suppression of gene expression, called post-transcriptional gene silencing (PTGS). Part of a broad host defense response against viral infection and transposons.</text>
</comment>
<dbReference type="GO" id="GO:0051607">
    <property type="term" value="P:defense response to virus"/>
    <property type="evidence" value="ECO:0007669"/>
    <property type="project" value="UniProtKB-KW"/>
</dbReference>
<dbReference type="CDD" id="cd18802">
    <property type="entry name" value="SF2_C_dicer"/>
    <property type="match status" value="1"/>
</dbReference>
<evidence type="ECO:0000256" key="12">
    <source>
        <dbReference type="ARBA" id="ARBA00022842"/>
    </source>
</evidence>
<name>A0A165H820_XYLHT</name>
<feature type="domain" description="Dicer dsRNA-binding fold" evidence="25">
    <location>
        <begin position="547"/>
        <end position="637"/>
    </location>
</feature>
<evidence type="ECO:0000313" key="27">
    <source>
        <dbReference type="Proteomes" id="UP000076632"/>
    </source>
</evidence>
<evidence type="ECO:0000259" key="24">
    <source>
        <dbReference type="PROSITE" id="PS51194"/>
    </source>
</evidence>
<dbReference type="InterPro" id="IPR001650">
    <property type="entry name" value="Helicase_C-like"/>
</dbReference>
<feature type="domain" description="Helicase ATP-binding" evidence="23">
    <location>
        <begin position="27"/>
        <end position="209"/>
    </location>
</feature>
<evidence type="ECO:0000256" key="5">
    <source>
        <dbReference type="ARBA" id="ARBA00022723"/>
    </source>
</evidence>
<keyword evidence="5" id="KW-0479">Metal-binding</keyword>
<keyword evidence="12" id="KW-0460">Magnesium</keyword>
<keyword evidence="14" id="KW-0051">Antiviral defense</keyword>
<dbReference type="GO" id="GO:0005737">
    <property type="term" value="C:cytoplasm"/>
    <property type="evidence" value="ECO:0007669"/>
    <property type="project" value="TreeGrafter"/>
</dbReference>
<keyword evidence="10" id="KW-0862">Zinc</keyword>
<dbReference type="GO" id="GO:0050688">
    <property type="term" value="P:regulation of defense response to virus"/>
    <property type="evidence" value="ECO:0007669"/>
    <property type="project" value="UniProtKB-KW"/>
</dbReference>
<keyword evidence="11" id="KW-0067">ATP-binding</keyword>
<dbReference type="EMBL" id="KV407457">
    <property type="protein sequence ID" value="KZF23112.1"/>
    <property type="molecule type" value="Genomic_DNA"/>
</dbReference>
<dbReference type="InterPro" id="IPR006935">
    <property type="entry name" value="Helicase/UvrB_N"/>
</dbReference>
<dbReference type="PROSITE" id="PS51327">
    <property type="entry name" value="DICER_DSRBF"/>
    <property type="match status" value="1"/>
</dbReference>
<dbReference type="OMA" id="YHVNRMC"/>
<comment type="similarity">
    <text evidence="17 18">Belongs to the helicase family. Dicer subfamily.</text>
</comment>
<feature type="domain" description="Helicase C-terminal" evidence="24">
    <location>
        <begin position="351"/>
        <end position="514"/>
    </location>
</feature>
<evidence type="ECO:0000313" key="26">
    <source>
        <dbReference type="EMBL" id="KZF23112.1"/>
    </source>
</evidence>
<sequence>MLSTKNLISKHGLSQIISSPRGYQVELFERAKHQNTIAVLDTGSGKTLIAVLLLRHMIDRELADRGAGKPKRVSFFVVDCVTLVFQQYSVLECNLDHKMERFCGEMGCDLWSKETWQQHFEENMVIVCTADVLYNCLSHSFLNMSQINLLILDEAHHAKKNHPYARIIMDFYLSEPDETRRPKIFGMTASPVDAKVDVIQAARELETLLCSQIATTSDLALLQKSVSRPLEIIGTYDPPPSAYETPLHQQLKSVCGDVEVFSKLFFRAKEATAELGPWCADRLWEWTLLEEHESKIESHAEKRILETSDPNAVEKLDAAMEKIQQARKFVSEHTFQVPNLDSKGMSAKVRLLCHYLNLFFERPTQAKCIVFVRQRHTARLLVDLVQRIGTEHIKVALLVGTRAGEVGDLSVSFRQQMVTLMKFRQGEINCLFATSIAEEGLDIPDCNLVIRFDLYSTLIQYIQSRGRARHVNSRYIHMVQRGHEAHAKTVHHVRRAEGIMRGFCEALPADRILQGDDYDLDAALFREKDYRAYIEPETKARLTYGSTLAVLARFIGCLPHDSECVPKVDFVMSSHGRSFICEVILPENAPIRSAIGRAYGKKSLAKRSAAFEACLLLRKKHYLDANLLPTIQKQLPAMRNALLALNMKKTNTYTMRAKPDFWEETWGSVPEGLFMTVLELANPEALGRPYQPLAMLTRKPFPEIPNFVLHLEAGQTSEVRCAQFKPIMSLSHDFLERLTSFTFRIFQDIFNKKYEIDLNKVSYWLSPIHKDMDINEHITSPADLLDMQTIEAVFEKEELEWTPETPDSFLENRFLVDRWDGGRRFFSICVDPTMQPQDPVPPDTAPGKYMENILDYSVSLFKKSRARAKWIEKQPVILADKVVYRRNWLDAITTEEQSIKTKCYVCPEPLKFSVLPTSVAAMGVIFPAIVSRLESYLVALEGFATLGLQAKPELALEAMTKDSDNTEEHREEQIHVRRGMGKNYERLEFIGDCFLKMATSIALFAQMPDNDEFEYHVKRMLLVCNKNLFEGAKQLKLYEYIRSQGFSRRLWYPEGLKLLEGKGANKTGKEVHTHILGDKTVADVCEAMIGASLVSFREGDDFDMAVKAVTALVHNEHHHMLQWSDYYKAYKRPAYMTARATASQLDSAAKIETKHAYHFKYPRLLRSAFIHPSCGFSFEKVPTYQRLEFLGDSLLDMTAINFLFYNHPNKDPQWLTEHKMAMVSNKFLGALCIKLGFHKHLRYHGPLGEITNYVTELEEVERESEGARDYWTQVSNPPKCLPDIVESYVGAVFVDSEFNFAEVQRFFDTHIRWFFEDMSIYDTFANNHPTTFLHNLLLHNYGCQNYRLLAQELPAVDGLNGAPTQVVAAVIIHNQVVADGSAASGKTAKVKASQKALEVLTGLAPFEYRKMYKCDCEVKDADGNVDMTESKIKINVEKRGDTVSSQSGRTAAESTAFTTSISPPTTTTTTTTNTVAGVNADMAI</sequence>
<dbReference type="CDD" id="cd18034">
    <property type="entry name" value="DEXHc_dicer"/>
    <property type="match status" value="1"/>
</dbReference>
<keyword evidence="27" id="KW-1185">Reference proteome</keyword>
<dbReference type="GO" id="GO:0046872">
    <property type="term" value="F:metal ion binding"/>
    <property type="evidence" value="ECO:0007669"/>
    <property type="project" value="UniProtKB-KW"/>
</dbReference>
<dbReference type="Gene3D" id="3.40.50.300">
    <property type="entry name" value="P-loop containing nucleotide triphosphate hydrolases"/>
    <property type="match status" value="2"/>
</dbReference>
<evidence type="ECO:0000256" key="11">
    <source>
        <dbReference type="ARBA" id="ARBA00022840"/>
    </source>
</evidence>
<dbReference type="SMART" id="SM00487">
    <property type="entry name" value="DEXDc"/>
    <property type="match status" value="1"/>
</dbReference>
<dbReference type="PROSITE" id="PS50137">
    <property type="entry name" value="DS_RBD"/>
    <property type="match status" value="1"/>
</dbReference>
<dbReference type="PROSITE" id="PS51192">
    <property type="entry name" value="HELICASE_ATP_BIND_1"/>
    <property type="match status" value="1"/>
</dbReference>
<dbReference type="GO" id="GO:0005634">
    <property type="term" value="C:nucleus"/>
    <property type="evidence" value="ECO:0007669"/>
    <property type="project" value="TreeGrafter"/>
</dbReference>
<dbReference type="InterPro" id="IPR014720">
    <property type="entry name" value="dsRBD_dom"/>
</dbReference>
<evidence type="ECO:0000256" key="14">
    <source>
        <dbReference type="ARBA" id="ARBA00023118"/>
    </source>
</evidence>
<accession>A0A165H820</accession>
<dbReference type="FunFam" id="3.40.50.300:FF:001669">
    <property type="entry name" value="Dicer-like protein 1"/>
    <property type="match status" value="1"/>
</dbReference>
<dbReference type="Gene3D" id="3.30.160.380">
    <property type="entry name" value="Dicer dimerisation domain"/>
    <property type="match status" value="1"/>
</dbReference>
<dbReference type="SUPFAM" id="SSF69065">
    <property type="entry name" value="RNase III domain-like"/>
    <property type="match status" value="2"/>
</dbReference>
<dbReference type="FunFam" id="3.40.50.300:FF:000628">
    <property type="entry name" value="Endoribonuclease Dicer"/>
    <property type="match status" value="1"/>
</dbReference>
<evidence type="ECO:0000256" key="3">
    <source>
        <dbReference type="ARBA" id="ARBA00020797"/>
    </source>
</evidence>
<dbReference type="InterPro" id="IPR005034">
    <property type="entry name" value="Dicer_dimerisation"/>
</dbReference>
<dbReference type="Pfam" id="PF00271">
    <property type="entry name" value="Helicase_C"/>
    <property type="match status" value="1"/>
</dbReference>
<gene>
    <name evidence="26" type="ORF">L228DRAFT_219379</name>
</gene>
<evidence type="ECO:0000259" key="20">
    <source>
        <dbReference type="PROSITE" id="PS50137"/>
    </source>
</evidence>
<evidence type="ECO:0000256" key="7">
    <source>
        <dbReference type="ARBA" id="ARBA00022741"/>
    </source>
</evidence>
<dbReference type="SMART" id="SM00535">
    <property type="entry name" value="RIBOc"/>
    <property type="match status" value="2"/>
</dbReference>
<dbReference type="PROSITE" id="PS00517">
    <property type="entry name" value="RNASE_3_1"/>
    <property type="match status" value="1"/>
</dbReference>
<feature type="domain" description="DRBM" evidence="20">
    <location>
        <begin position="1328"/>
        <end position="1402"/>
    </location>
</feature>
<keyword evidence="8" id="KW-0378">Hydrolase</keyword>
<dbReference type="Pfam" id="PF04851">
    <property type="entry name" value="ResIII"/>
    <property type="match status" value="1"/>
</dbReference>
<dbReference type="FunFam" id="1.10.1520.10:FF:000015">
    <property type="entry name" value="Dicer-like protein 1"/>
    <property type="match status" value="1"/>
</dbReference>
<evidence type="ECO:0000256" key="6">
    <source>
        <dbReference type="ARBA" id="ARBA00022737"/>
    </source>
</evidence>
<reference evidence="26 27" key="1">
    <citation type="journal article" date="2016" name="Fungal Biol.">
        <title>The genome of Xylona heveae provides a window into fungal endophytism.</title>
        <authorList>
            <person name="Gazis R."/>
            <person name="Kuo A."/>
            <person name="Riley R."/>
            <person name="LaButti K."/>
            <person name="Lipzen A."/>
            <person name="Lin J."/>
            <person name="Amirebrahimi M."/>
            <person name="Hesse C.N."/>
            <person name="Spatafora J.W."/>
            <person name="Henrissat B."/>
            <person name="Hainaut M."/>
            <person name="Grigoriev I.V."/>
            <person name="Hibbett D.S."/>
        </authorList>
    </citation>
    <scope>NUCLEOTIDE SEQUENCE [LARGE SCALE GENOMIC DNA]</scope>
    <source>
        <strain evidence="26 27">TC161</strain>
    </source>
</reference>
<dbReference type="PANTHER" id="PTHR14950:SF62">
    <property type="entry name" value="DICER-LIKE PROTEIN 1"/>
    <property type="match status" value="1"/>
</dbReference>
<dbReference type="GO" id="GO:0003723">
    <property type="term" value="F:RNA binding"/>
    <property type="evidence" value="ECO:0007669"/>
    <property type="project" value="UniProtKB-UniRule"/>
</dbReference>
<organism evidence="26 27">
    <name type="scientific">Xylona heveae (strain CBS 132557 / TC161)</name>
    <dbReference type="NCBI Taxonomy" id="1328760"/>
    <lineage>
        <taxon>Eukaryota</taxon>
        <taxon>Fungi</taxon>
        <taxon>Dikarya</taxon>
        <taxon>Ascomycota</taxon>
        <taxon>Pezizomycotina</taxon>
        <taxon>Xylonomycetes</taxon>
        <taxon>Xylonales</taxon>
        <taxon>Xylonaceae</taxon>
        <taxon>Xylona</taxon>
    </lineage>
</organism>
<dbReference type="Pfam" id="PF03368">
    <property type="entry name" value="Dicer_dimer"/>
    <property type="match status" value="1"/>
</dbReference>
<comment type="cofactor">
    <cofactor evidence="2">
        <name>Mg(2+)</name>
        <dbReference type="ChEBI" id="CHEBI:18420"/>
    </cofactor>
</comment>
<dbReference type="CDD" id="cd00593">
    <property type="entry name" value="RIBOc"/>
    <property type="match status" value="2"/>
</dbReference>
<evidence type="ECO:0000259" key="22">
    <source>
        <dbReference type="PROSITE" id="PS50821"/>
    </source>
</evidence>
<dbReference type="GO" id="GO:0030422">
    <property type="term" value="P:siRNA processing"/>
    <property type="evidence" value="ECO:0007669"/>
    <property type="project" value="TreeGrafter"/>
</dbReference>
<feature type="compositionally biased region" description="Low complexity" evidence="19">
    <location>
        <begin position="1454"/>
        <end position="1472"/>
    </location>
</feature>
<dbReference type="Proteomes" id="UP000076632">
    <property type="component" value="Unassembled WGS sequence"/>
</dbReference>
<dbReference type="InterPro" id="IPR014001">
    <property type="entry name" value="Helicase_ATP-bd"/>
</dbReference>
<dbReference type="PANTHER" id="PTHR14950">
    <property type="entry name" value="DICER-RELATED"/>
    <property type="match status" value="1"/>
</dbReference>
<dbReference type="RefSeq" id="XP_018188667.1">
    <property type="nucleotide sequence ID" value="XM_018330214.1"/>
</dbReference>
<protein>
    <recommendedName>
        <fullName evidence="3">Dicer-like protein 1</fullName>
    </recommendedName>
</protein>
<proteinExistence type="inferred from homology"/>
<dbReference type="Pfam" id="PF24995">
    <property type="entry name" value="DSRM_2"/>
    <property type="match status" value="1"/>
</dbReference>
<evidence type="ECO:0000259" key="23">
    <source>
        <dbReference type="PROSITE" id="PS51192"/>
    </source>
</evidence>
<keyword evidence="13 18" id="KW-0694">RNA-binding</keyword>
<evidence type="ECO:0000256" key="13">
    <source>
        <dbReference type="ARBA" id="ARBA00022884"/>
    </source>
</evidence>
<dbReference type="PROSITE" id="PS50821">
    <property type="entry name" value="PAZ"/>
    <property type="match status" value="1"/>
</dbReference>
<dbReference type="InterPro" id="IPR036389">
    <property type="entry name" value="RNase_III_sf"/>
</dbReference>
<evidence type="ECO:0000256" key="16">
    <source>
        <dbReference type="ARBA" id="ARBA00025403"/>
    </source>
</evidence>
<evidence type="ECO:0000256" key="18">
    <source>
        <dbReference type="PROSITE-ProRule" id="PRU00657"/>
    </source>
</evidence>
<dbReference type="SUPFAM" id="SSF52540">
    <property type="entry name" value="P-loop containing nucleoside triphosphate hydrolases"/>
    <property type="match status" value="1"/>
</dbReference>
<feature type="domain" description="RNase III" evidence="21">
    <location>
        <begin position="937"/>
        <end position="1097"/>
    </location>
</feature>
<dbReference type="PROSITE" id="PS51194">
    <property type="entry name" value="HELICASE_CTER"/>
    <property type="match status" value="1"/>
</dbReference>
<evidence type="ECO:0000256" key="19">
    <source>
        <dbReference type="SAM" id="MobiDB-lite"/>
    </source>
</evidence>
<evidence type="ECO:0000259" key="21">
    <source>
        <dbReference type="PROSITE" id="PS50142"/>
    </source>
</evidence>
<feature type="domain" description="PAZ" evidence="22">
    <location>
        <begin position="788"/>
        <end position="914"/>
    </location>
</feature>
<dbReference type="InterPro" id="IPR056755">
    <property type="entry name" value="DSRM_2"/>
</dbReference>
<evidence type="ECO:0000256" key="8">
    <source>
        <dbReference type="ARBA" id="ARBA00022801"/>
    </source>
</evidence>
<dbReference type="InterPro" id="IPR003100">
    <property type="entry name" value="PAZ_dom"/>
</dbReference>
<keyword evidence="9" id="KW-0347">Helicase</keyword>
<dbReference type="InterPro" id="IPR038248">
    <property type="entry name" value="Dicer_dimer_sf"/>
</dbReference>
<dbReference type="STRING" id="1328760.A0A165H820"/>
<feature type="region of interest" description="Disordered" evidence="19">
    <location>
        <begin position="1439"/>
        <end position="1472"/>
    </location>
</feature>
<evidence type="ECO:0000256" key="1">
    <source>
        <dbReference type="ARBA" id="ARBA00001936"/>
    </source>
</evidence>
<dbReference type="GO" id="GO:0004386">
    <property type="term" value="F:helicase activity"/>
    <property type="evidence" value="ECO:0007669"/>
    <property type="project" value="UniProtKB-KW"/>
</dbReference>
<evidence type="ECO:0000256" key="4">
    <source>
        <dbReference type="ARBA" id="ARBA00022721"/>
    </source>
</evidence>
<feature type="domain" description="RNase III" evidence="21">
    <location>
        <begin position="1148"/>
        <end position="1297"/>
    </location>
</feature>
<dbReference type="Gene3D" id="1.10.1520.10">
    <property type="entry name" value="Ribonuclease III domain"/>
    <property type="match status" value="2"/>
</dbReference>
<dbReference type="GO" id="GO:0005524">
    <property type="term" value="F:ATP binding"/>
    <property type="evidence" value="ECO:0007669"/>
    <property type="project" value="UniProtKB-KW"/>
</dbReference>
<keyword evidence="4" id="KW-0930">Antiviral protein</keyword>
<dbReference type="GO" id="GO:0004525">
    <property type="term" value="F:ribonuclease III activity"/>
    <property type="evidence" value="ECO:0007669"/>
    <property type="project" value="InterPro"/>
</dbReference>
<keyword evidence="6" id="KW-0677">Repeat</keyword>
<evidence type="ECO:0000259" key="25">
    <source>
        <dbReference type="PROSITE" id="PS51327"/>
    </source>
</evidence>
<dbReference type="GeneID" id="28895351"/>
<evidence type="ECO:0000256" key="17">
    <source>
        <dbReference type="ARBA" id="ARBA00035116"/>
    </source>
</evidence>
<evidence type="ECO:0000256" key="9">
    <source>
        <dbReference type="ARBA" id="ARBA00022806"/>
    </source>
</evidence>
<dbReference type="Pfam" id="PF00636">
    <property type="entry name" value="Ribonuclease_3"/>
    <property type="match status" value="2"/>
</dbReference>
<comment type="cofactor">
    <cofactor evidence="1">
        <name>Mn(2+)</name>
        <dbReference type="ChEBI" id="CHEBI:29035"/>
    </cofactor>
</comment>
<keyword evidence="7" id="KW-0547">Nucleotide-binding</keyword>
<feature type="compositionally biased region" description="Polar residues" evidence="19">
    <location>
        <begin position="1442"/>
        <end position="1453"/>
    </location>
</feature>
<dbReference type="GO" id="GO:0003677">
    <property type="term" value="F:DNA binding"/>
    <property type="evidence" value="ECO:0007669"/>
    <property type="project" value="InterPro"/>
</dbReference>
<dbReference type="OrthoDB" id="416741at2759"/>